<sequence>MTSPRFEVFVDGDQVSMRRAIEGNPHRNTAVGTVIGGGHTANEGNPYVTVNWPGAEGGTDTYHPDRLVRVARDRNGIPRAI</sequence>
<evidence type="ECO:0008006" key="3">
    <source>
        <dbReference type="Google" id="ProtNLM"/>
    </source>
</evidence>
<accession>A0ABW6SKJ8</accession>
<name>A0ABW6SKJ8_9ACTN</name>
<reference evidence="1 2" key="1">
    <citation type="submission" date="2024-10" db="EMBL/GenBank/DDBJ databases">
        <title>The Natural Products Discovery Center: Release of the First 8490 Sequenced Strains for Exploring Actinobacteria Biosynthetic Diversity.</title>
        <authorList>
            <person name="Kalkreuter E."/>
            <person name="Kautsar S.A."/>
            <person name="Yang D."/>
            <person name="Bader C.D."/>
            <person name="Teijaro C.N."/>
            <person name="Fluegel L."/>
            <person name="Davis C.M."/>
            <person name="Simpson J.R."/>
            <person name="Lauterbach L."/>
            <person name="Steele A.D."/>
            <person name="Gui C."/>
            <person name="Meng S."/>
            <person name="Li G."/>
            <person name="Viehrig K."/>
            <person name="Ye F."/>
            <person name="Su P."/>
            <person name="Kiefer A.F."/>
            <person name="Nichols A."/>
            <person name="Cepeda A.J."/>
            <person name="Yan W."/>
            <person name="Fan B."/>
            <person name="Jiang Y."/>
            <person name="Adhikari A."/>
            <person name="Zheng C.-J."/>
            <person name="Schuster L."/>
            <person name="Cowan T.M."/>
            <person name="Smanski M.J."/>
            <person name="Chevrette M.G."/>
            <person name="De Carvalho L.P.S."/>
            <person name="Shen B."/>
        </authorList>
    </citation>
    <scope>NUCLEOTIDE SEQUENCE [LARGE SCALE GENOMIC DNA]</scope>
    <source>
        <strain evidence="1 2">NPDC002173</strain>
    </source>
</reference>
<dbReference type="RefSeq" id="WP_387409414.1">
    <property type="nucleotide sequence ID" value="NZ_JBIASD010000004.1"/>
</dbReference>
<keyword evidence="2" id="KW-1185">Reference proteome</keyword>
<dbReference type="Proteomes" id="UP001602013">
    <property type="component" value="Unassembled WGS sequence"/>
</dbReference>
<protein>
    <recommendedName>
        <fullName evidence="3">ASPIC/UnbV domain-containing protein</fullName>
    </recommendedName>
</protein>
<dbReference type="EMBL" id="JBIASD010000004">
    <property type="protein sequence ID" value="MFF3665418.1"/>
    <property type="molecule type" value="Genomic_DNA"/>
</dbReference>
<evidence type="ECO:0000313" key="2">
    <source>
        <dbReference type="Proteomes" id="UP001602013"/>
    </source>
</evidence>
<organism evidence="1 2">
    <name type="scientific">Microtetraspora malaysiensis</name>
    <dbReference type="NCBI Taxonomy" id="161358"/>
    <lineage>
        <taxon>Bacteria</taxon>
        <taxon>Bacillati</taxon>
        <taxon>Actinomycetota</taxon>
        <taxon>Actinomycetes</taxon>
        <taxon>Streptosporangiales</taxon>
        <taxon>Streptosporangiaceae</taxon>
        <taxon>Microtetraspora</taxon>
    </lineage>
</organism>
<comment type="caution">
    <text evidence="1">The sequence shown here is derived from an EMBL/GenBank/DDBJ whole genome shotgun (WGS) entry which is preliminary data.</text>
</comment>
<gene>
    <name evidence="1" type="ORF">ACFYXI_07470</name>
</gene>
<proteinExistence type="predicted"/>
<evidence type="ECO:0000313" key="1">
    <source>
        <dbReference type="EMBL" id="MFF3665418.1"/>
    </source>
</evidence>